<organism evidence="1 2">
    <name type="scientific">Marinoscillum furvescens DSM 4134</name>
    <dbReference type="NCBI Taxonomy" id="1122208"/>
    <lineage>
        <taxon>Bacteria</taxon>
        <taxon>Pseudomonadati</taxon>
        <taxon>Bacteroidota</taxon>
        <taxon>Cytophagia</taxon>
        <taxon>Cytophagales</taxon>
        <taxon>Reichenbachiellaceae</taxon>
        <taxon>Marinoscillum</taxon>
    </lineage>
</organism>
<dbReference type="Pfam" id="PF13573">
    <property type="entry name" value="SprB"/>
    <property type="match status" value="1"/>
</dbReference>
<gene>
    <name evidence="1" type="ORF">C7460_102192</name>
</gene>
<proteinExistence type="predicted"/>
<dbReference type="OrthoDB" id="1524994at2"/>
<dbReference type="InterPro" id="IPR025667">
    <property type="entry name" value="SprB_repeat"/>
</dbReference>
<sequence>MKPYVPFVYLFVLMLIGACSSEKESDLVEPDVDCNESDLIVQVVSTTPPGCTEPGSAQVSASGGSGSITYSLDGTNFQESGDFEGLAAGEYTVTAVDGQDCMATATFTINPASGGLELSVVSNTPASCDAANGEVALSASGGEGGYSYRLGDGAFDASSQFTGLAPGAYTFAVKDASGCTAELEVTVAAQDNDLQLTISSSEPAGCKTTDGAVVLSATGGDGAYQYQQGSNDLTNSATFSGLAAGSYTFTVVDGNGCTATVSTEISSGVSLADDVMPIITNNCAVSGCHGNSRSPLLNTKAEVIASASRIKARTGAGTMPPAGRPDLTQEQIDLISCWVDEGADDN</sequence>
<protein>
    <submittedName>
        <fullName evidence="1">SprB-like repeat protein</fullName>
    </submittedName>
</protein>
<dbReference type="Gene3D" id="2.60.40.740">
    <property type="match status" value="1"/>
</dbReference>
<name>A0A3D9L747_MARFU</name>
<dbReference type="PROSITE" id="PS51257">
    <property type="entry name" value="PROKAR_LIPOPROTEIN"/>
    <property type="match status" value="1"/>
</dbReference>
<comment type="caution">
    <text evidence="1">The sequence shown here is derived from an EMBL/GenBank/DDBJ whole genome shotgun (WGS) entry which is preliminary data.</text>
</comment>
<dbReference type="EMBL" id="QREG01000002">
    <property type="protein sequence ID" value="REE02168.1"/>
    <property type="molecule type" value="Genomic_DNA"/>
</dbReference>
<evidence type="ECO:0000313" key="2">
    <source>
        <dbReference type="Proteomes" id="UP000256779"/>
    </source>
</evidence>
<reference evidence="1 2" key="1">
    <citation type="submission" date="2018-07" db="EMBL/GenBank/DDBJ databases">
        <title>Genomic Encyclopedia of Type Strains, Phase IV (KMG-IV): sequencing the most valuable type-strain genomes for metagenomic binning, comparative biology and taxonomic classification.</title>
        <authorList>
            <person name="Goeker M."/>
        </authorList>
    </citation>
    <scope>NUCLEOTIDE SEQUENCE [LARGE SCALE GENOMIC DNA]</scope>
    <source>
        <strain evidence="1 2">DSM 4134</strain>
    </source>
</reference>
<dbReference type="RefSeq" id="WP_115866701.1">
    <property type="nucleotide sequence ID" value="NZ_QREG01000002.1"/>
</dbReference>
<evidence type="ECO:0000313" key="1">
    <source>
        <dbReference type="EMBL" id="REE02168.1"/>
    </source>
</evidence>
<keyword evidence="2" id="KW-1185">Reference proteome</keyword>
<accession>A0A3D9L747</accession>
<dbReference type="AlphaFoldDB" id="A0A3D9L747"/>
<dbReference type="Proteomes" id="UP000256779">
    <property type="component" value="Unassembled WGS sequence"/>
</dbReference>